<protein>
    <recommendedName>
        <fullName evidence="3">VCBS repeat-containing protein</fullName>
    </recommendedName>
</protein>
<organism evidence="1 2">
    <name type="scientific">Paenibacillus albiflavus</name>
    <dbReference type="NCBI Taxonomy" id="2545760"/>
    <lineage>
        <taxon>Bacteria</taxon>
        <taxon>Bacillati</taxon>
        <taxon>Bacillota</taxon>
        <taxon>Bacilli</taxon>
        <taxon>Bacillales</taxon>
        <taxon>Paenibacillaceae</taxon>
        <taxon>Paenibacillus</taxon>
    </lineage>
</organism>
<comment type="caution">
    <text evidence="1">The sequence shown here is derived from an EMBL/GenBank/DDBJ whole genome shotgun (WGS) entry which is preliminary data.</text>
</comment>
<dbReference type="AlphaFoldDB" id="A0A4R4E8V4"/>
<dbReference type="EMBL" id="SKFG01000018">
    <property type="protein sequence ID" value="TCZ75597.1"/>
    <property type="molecule type" value="Genomic_DNA"/>
</dbReference>
<dbReference type="OrthoDB" id="1743319at2"/>
<evidence type="ECO:0000313" key="1">
    <source>
        <dbReference type="EMBL" id="TCZ75597.1"/>
    </source>
</evidence>
<keyword evidence="2" id="KW-1185">Reference proteome</keyword>
<evidence type="ECO:0008006" key="3">
    <source>
        <dbReference type="Google" id="ProtNLM"/>
    </source>
</evidence>
<dbReference type="SUPFAM" id="SSF69318">
    <property type="entry name" value="Integrin alpha N-terminal domain"/>
    <property type="match status" value="1"/>
</dbReference>
<proteinExistence type="predicted"/>
<dbReference type="RefSeq" id="WP_132419276.1">
    <property type="nucleotide sequence ID" value="NZ_SKFG01000018.1"/>
</dbReference>
<dbReference type="Proteomes" id="UP000295418">
    <property type="component" value="Unassembled WGS sequence"/>
</dbReference>
<sequence>MQHRLRVLIIVLLLFLTGCDIQKHPEDLMRAPALTGEMNQLHKAIMNYLPADAQIYIPLNSENAVAIGEVDLNSDGIMEAYATYSLKVNNKTIHGVILLKQSSDSWTKLNQIEINSDELDFIRFADLANDGQLKIMIGSVISTDENKILHIYGNDIQEFRKIAELPYAQMEVGNLNNDPVPEIIILNNNRFEMTADASVYQYDGRAMVLLDKLPLDGSINGYSDVKFGKASSSVNGVFIEAGVGAHSAYSILLIMKDGKLQDVFGTAKPDGGWIPFIPRSTYPEDANHDGIIEIPLLEELTPDASYAEMAFRTVWNKWDGQTGLIPAYYTYDDYGAGYSLTLPNSWKSNLQVSGEHDPFEETTFFYVNERGRKIADLASIRYYDNVLNQEDIERKLQQSKLHYQILGMRYNRLFVGIIPDEASQAANLSPKELEKLKEMRIDLAYLLEHIELTER</sequence>
<name>A0A4R4E8V4_9BACL</name>
<accession>A0A4R4E8V4</accession>
<dbReference type="PROSITE" id="PS51257">
    <property type="entry name" value="PROKAR_LIPOPROTEIN"/>
    <property type="match status" value="1"/>
</dbReference>
<gene>
    <name evidence="1" type="ORF">E0485_17045</name>
</gene>
<reference evidence="1 2" key="1">
    <citation type="submission" date="2019-03" db="EMBL/GenBank/DDBJ databases">
        <authorList>
            <person name="Kim M.K.M."/>
        </authorList>
    </citation>
    <scope>NUCLEOTIDE SEQUENCE [LARGE SCALE GENOMIC DNA]</scope>
    <source>
        <strain evidence="1 2">18JY21-1</strain>
    </source>
</reference>
<evidence type="ECO:0000313" key="2">
    <source>
        <dbReference type="Proteomes" id="UP000295418"/>
    </source>
</evidence>
<dbReference type="InterPro" id="IPR028994">
    <property type="entry name" value="Integrin_alpha_N"/>
</dbReference>